<evidence type="ECO:0000313" key="3">
    <source>
        <dbReference type="Proteomes" id="UP000199698"/>
    </source>
</evidence>
<name>A0A1C4BJN3_9GAMM</name>
<dbReference type="Pfam" id="PF07791">
    <property type="entry name" value="Imm11"/>
    <property type="match status" value="1"/>
</dbReference>
<protein>
    <recommendedName>
        <fullName evidence="1">Immunity MXAN-0049 protein domain-containing protein</fullName>
    </recommendedName>
</protein>
<proteinExistence type="predicted"/>
<organism evidence="2 3">
    <name type="scientific">Gilliamella intestini</name>
    <dbReference type="NCBI Taxonomy" id="1798183"/>
    <lineage>
        <taxon>Bacteria</taxon>
        <taxon>Pseudomonadati</taxon>
        <taxon>Pseudomonadota</taxon>
        <taxon>Gammaproteobacteria</taxon>
        <taxon>Orbales</taxon>
        <taxon>Orbaceae</taxon>
        <taxon>Gilliamella</taxon>
    </lineage>
</organism>
<keyword evidence="3" id="KW-1185">Reference proteome</keyword>
<evidence type="ECO:0000259" key="1">
    <source>
        <dbReference type="Pfam" id="PF07791"/>
    </source>
</evidence>
<reference evidence="3" key="1">
    <citation type="submission" date="2016-08" db="EMBL/GenBank/DDBJ databases">
        <authorList>
            <person name="Varghese N."/>
            <person name="Submissions Spin"/>
        </authorList>
    </citation>
    <scope>NUCLEOTIDE SEQUENCE [LARGE SCALE GENOMIC DNA]</scope>
    <source>
        <strain evidence="3">R-53144</strain>
    </source>
</reference>
<evidence type="ECO:0000313" key="2">
    <source>
        <dbReference type="EMBL" id="SCC07075.1"/>
    </source>
</evidence>
<dbReference type="STRING" id="1798183.GA0061080_102137"/>
<dbReference type="AlphaFoldDB" id="A0A1C4BJN3"/>
<dbReference type="Proteomes" id="UP000199698">
    <property type="component" value="Unassembled WGS sequence"/>
</dbReference>
<dbReference type="EMBL" id="FMBA01000021">
    <property type="protein sequence ID" value="SCC07075.1"/>
    <property type="molecule type" value="Genomic_DNA"/>
</dbReference>
<dbReference type="InterPro" id="IPR012433">
    <property type="entry name" value="Imm11"/>
</dbReference>
<dbReference type="OrthoDB" id="7068657at2"/>
<gene>
    <name evidence="2" type="ORF">GA0061080_102137</name>
</gene>
<sequence>MNYYRLSIFYKRDVFFSFDGNSDKKELENGVFFGKSNPIKYTVDKIDKYLLNYDILPTIGAPLVSTKFKTEFERLLGNDCEFLPATIVSSENGIIENSFYVLNLLKVIECIDYSRSEVRPLIKNVPNSPIKIIVLYLNKENLQNVHICRMQESKSIIIVDETFVDLCNKIGINGIGFIKEGNQQQPDFFE</sequence>
<accession>A0A1C4BJN3</accession>
<dbReference type="RefSeq" id="WP_091123207.1">
    <property type="nucleotide sequence ID" value="NZ_FMBA01000021.1"/>
</dbReference>
<feature type="domain" description="Immunity MXAN-0049 protein" evidence="1">
    <location>
        <begin position="52"/>
        <end position="179"/>
    </location>
</feature>